<feature type="transmembrane region" description="Helical" evidence="6">
    <location>
        <begin position="96"/>
        <end position="119"/>
    </location>
</feature>
<feature type="transmembrane region" description="Helical" evidence="6">
    <location>
        <begin position="202"/>
        <end position="221"/>
    </location>
</feature>
<evidence type="ECO:0000256" key="4">
    <source>
        <dbReference type="ARBA" id="ARBA00022989"/>
    </source>
</evidence>
<feature type="transmembrane region" description="Helical" evidence="6">
    <location>
        <begin position="155"/>
        <end position="172"/>
    </location>
</feature>
<organism evidence="7 10">
    <name type="scientific">Streptococcus acidominimus</name>
    <dbReference type="NCBI Taxonomy" id="1326"/>
    <lineage>
        <taxon>Bacteria</taxon>
        <taxon>Bacillati</taxon>
        <taxon>Bacillota</taxon>
        <taxon>Bacilli</taxon>
        <taxon>Lactobacillales</taxon>
        <taxon>Streptococcaceae</taxon>
        <taxon>Streptococcus</taxon>
    </lineage>
</organism>
<accession>A0A1Q8EFY6</accession>
<evidence type="ECO:0000313" key="9">
    <source>
        <dbReference type="EMBL" id="TFU30680.1"/>
    </source>
</evidence>
<evidence type="ECO:0000313" key="7">
    <source>
        <dbReference type="EMBL" id="OLF50727.1"/>
    </source>
</evidence>
<keyword evidence="3 6" id="KW-0812">Transmembrane</keyword>
<dbReference type="Proteomes" id="UP000297747">
    <property type="component" value="Unassembled WGS sequence"/>
</dbReference>
<dbReference type="RefSeq" id="WP_075098310.1">
    <property type="nucleotide sequence ID" value="NZ_CAKOCW010000039.1"/>
</dbReference>
<feature type="transmembrane region" description="Helical" evidence="6">
    <location>
        <begin position="33"/>
        <end position="56"/>
    </location>
</feature>
<protein>
    <submittedName>
        <fullName evidence="7 8">ABC transporter permease</fullName>
    </submittedName>
</protein>
<dbReference type="CDD" id="cd06580">
    <property type="entry name" value="TM_PBP1_transp_TpRbsC_like"/>
    <property type="match status" value="1"/>
</dbReference>
<evidence type="ECO:0000256" key="6">
    <source>
        <dbReference type="SAM" id="Phobius"/>
    </source>
</evidence>
<evidence type="ECO:0000256" key="1">
    <source>
        <dbReference type="ARBA" id="ARBA00004651"/>
    </source>
</evidence>
<reference evidence="10" key="1">
    <citation type="submission" date="2016-12" db="EMBL/GenBank/DDBJ databases">
        <authorList>
            <person name="Gulvik C.A."/>
        </authorList>
    </citation>
    <scope>NUCLEOTIDE SEQUENCE [LARGE SCALE GENOMIC DNA]</scope>
    <source>
        <strain evidence="10">ATCC 51725</strain>
    </source>
</reference>
<dbReference type="PANTHER" id="PTHR43370:SF1">
    <property type="entry name" value="GUANOSINE ABC TRANSPORTER PERMEASE PROTEIN NUPQ"/>
    <property type="match status" value="1"/>
</dbReference>
<comment type="subcellular location">
    <subcellularLocation>
        <location evidence="1">Cell membrane</location>
        <topology evidence="1">Multi-pass membrane protein</topology>
    </subcellularLocation>
</comment>
<evidence type="ECO:0000256" key="3">
    <source>
        <dbReference type="ARBA" id="ARBA00022692"/>
    </source>
</evidence>
<dbReference type="GO" id="GO:0005886">
    <property type="term" value="C:plasma membrane"/>
    <property type="evidence" value="ECO:0007669"/>
    <property type="project" value="UniProtKB-SubCell"/>
</dbReference>
<sequence>MNLTILTLLVSQMLIYSAPLIFTSLGGVFSERAGIVNVGLEGIMVIGAFAGVVFNIEFASIFGKTTPLLAVLVGGVAGLVFSIIHAVATINFRADHVVSGTVLNLLAPALSVFLIKVLYHKGQTDSIPQSFGKFSFPLLEKIPVVGDLFFKNTSLMGYVAIAMAFLSWFILYKTKFGLRLRSVGEHPQAADTLGINVYAMRYAGVLIAGFLGGVGGAVSAQTVNINFSATTIVGSGFIALAAVIFGKWNPLGAMLASLFFGLSQSLAVIGAQLPGLSQVPTVYLQIAPYLITVVALAAFFGKAVAPKADGINYIKSK</sequence>
<feature type="transmembrane region" description="Helical" evidence="6">
    <location>
        <begin position="286"/>
        <end position="305"/>
    </location>
</feature>
<feature type="transmembrane region" description="Helical" evidence="6">
    <location>
        <begin position="227"/>
        <end position="246"/>
    </location>
</feature>
<keyword evidence="4 6" id="KW-1133">Transmembrane helix</keyword>
<reference evidence="7" key="2">
    <citation type="submission" date="2016-12" db="EMBL/GenBank/DDBJ databases">
        <authorList>
            <person name="Song W.-J."/>
            <person name="Kurnit D.M."/>
        </authorList>
    </citation>
    <scope>NUCLEOTIDE SEQUENCE [LARGE SCALE GENOMIC DNA]</scope>
    <source>
        <strain evidence="7">ATCC 51725</strain>
    </source>
</reference>
<evidence type="ECO:0000313" key="8">
    <source>
        <dbReference type="EMBL" id="SUN07624.1"/>
    </source>
</evidence>
<proteinExistence type="predicted"/>
<dbReference type="Proteomes" id="UP000255213">
    <property type="component" value="Unassembled WGS sequence"/>
</dbReference>
<dbReference type="Pfam" id="PF02653">
    <property type="entry name" value="BPD_transp_2"/>
    <property type="match status" value="1"/>
</dbReference>
<gene>
    <name evidence="7" type="ORF">BU200_00655</name>
    <name evidence="9" type="ORF">E4U01_05140</name>
    <name evidence="8" type="ORF">NCTC12957_01298</name>
</gene>
<evidence type="ECO:0000313" key="10">
    <source>
        <dbReference type="Proteomes" id="UP000186437"/>
    </source>
</evidence>
<dbReference type="GO" id="GO:0022857">
    <property type="term" value="F:transmembrane transporter activity"/>
    <property type="evidence" value="ECO:0007669"/>
    <property type="project" value="InterPro"/>
</dbReference>
<reference evidence="9 12" key="4">
    <citation type="submission" date="2019-03" db="EMBL/GenBank/DDBJ databases">
        <title>Diversity of the mouse oral microbiome.</title>
        <authorList>
            <person name="Joseph S."/>
            <person name="Aduse-Opoku J."/>
            <person name="Curtis M."/>
            <person name="Wade W."/>
            <person name="Hashim A."/>
        </authorList>
    </citation>
    <scope>NUCLEOTIDE SEQUENCE [LARGE SCALE GENOMIC DNA]</scope>
    <source>
        <strain evidence="9 12">HT4</strain>
    </source>
</reference>
<evidence type="ECO:0000256" key="2">
    <source>
        <dbReference type="ARBA" id="ARBA00022475"/>
    </source>
</evidence>
<dbReference type="Proteomes" id="UP000186437">
    <property type="component" value="Unassembled WGS sequence"/>
</dbReference>
<dbReference type="EMBL" id="MSJL01000002">
    <property type="protein sequence ID" value="OLF50727.1"/>
    <property type="molecule type" value="Genomic_DNA"/>
</dbReference>
<dbReference type="PANTHER" id="PTHR43370">
    <property type="entry name" value="SUGAR ABC TRANSPORTER INTEGRAL MEMBRANE PROTEIN-RELATED"/>
    <property type="match status" value="1"/>
</dbReference>
<dbReference type="EMBL" id="SPQA01000015">
    <property type="protein sequence ID" value="TFU30680.1"/>
    <property type="molecule type" value="Genomic_DNA"/>
</dbReference>
<reference evidence="8 11" key="3">
    <citation type="submission" date="2018-06" db="EMBL/GenBank/DDBJ databases">
        <authorList>
            <consortium name="Pathogen Informatics"/>
            <person name="Doyle S."/>
        </authorList>
    </citation>
    <scope>NUCLEOTIDE SEQUENCE [LARGE SCALE GENOMIC DNA]</scope>
    <source>
        <strain evidence="8 11">NCTC12957</strain>
    </source>
</reference>
<evidence type="ECO:0000256" key="5">
    <source>
        <dbReference type="ARBA" id="ARBA00023136"/>
    </source>
</evidence>
<dbReference type="OrthoDB" id="9792579at2"/>
<evidence type="ECO:0000313" key="11">
    <source>
        <dbReference type="Proteomes" id="UP000255213"/>
    </source>
</evidence>
<feature type="transmembrane region" description="Helical" evidence="6">
    <location>
        <begin position="253"/>
        <end position="274"/>
    </location>
</feature>
<keyword evidence="5 6" id="KW-0472">Membrane</keyword>
<evidence type="ECO:0000313" key="12">
    <source>
        <dbReference type="Proteomes" id="UP000297747"/>
    </source>
</evidence>
<keyword evidence="10" id="KW-1185">Reference proteome</keyword>
<keyword evidence="2" id="KW-1003">Cell membrane</keyword>
<dbReference type="InterPro" id="IPR001851">
    <property type="entry name" value="ABC_transp_permease"/>
</dbReference>
<feature type="transmembrane region" description="Helical" evidence="6">
    <location>
        <begin position="68"/>
        <end position="90"/>
    </location>
</feature>
<name>A0A1Q8EFY6_STRAI</name>
<dbReference type="EMBL" id="UHEN01000001">
    <property type="protein sequence ID" value="SUN07624.1"/>
    <property type="molecule type" value="Genomic_DNA"/>
</dbReference>
<dbReference type="AlphaFoldDB" id="A0A1Q8EFY6"/>